<proteinExistence type="predicted"/>
<dbReference type="AlphaFoldDB" id="A0A382QLS2"/>
<evidence type="ECO:0000313" key="1">
    <source>
        <dbReference type="EMBL" id="SVC85870.1"/>
    </source>
</evidence>
<feature type="non-terminal residue" evidence="1">
    <location>
        <position position="1"/>
    </location>
</feature>
<accession>A0A382QLS2</accession>
<name>A0A382QLS2_9ZZZZ</name>
<organism evidence="1">
    <name type="scientific">marine metagenome</name>
    <dbReference type="NCBI Taxonomy" id="408172"/>
    <lineage>
        <taxon>unclassified sequences</taxon>
        <taxon>metagenomes</taxon>
        <taxon>ecological metagenomes</taxon>
    </lineage>
</organism>
<sequence>PGMPAEDRTIEIDVKTKWLTPTTFTLPNWDKEWYEEKLQEHAMITVDKYINDEEKKAWGGRPDNEKKYISNIDFEKSIISIGTQPMMYYYNYQDDFDQKSQVEKKAKDGLELSAKMEVQSNPKHLEFVRNTDNFKMPYFKPNTDVDPYGHNNFTYEIKVFAKQAGKPERFWRDFVQPLDHALTKNIALCEGRIRRLKNAKVQSASDV</sequence>
<gene>
    <name evidence="1" type="ORF">METZ01_LOCUS338724</name>
</gene>
<reference evidence="1" key="1">
    <citation type="submission" date="2018-05" db="EMBL/GenBank/DDBJ databases">
        <authorList>
            <person name="Lanie J.A."/>
            <person name="Ng W.-L."/>
            <person name="Kazmierczak K.M."/>
            <person name="Andrzejewski T.M."/>
            <person name="Davidsen T.M."/>
            <person name="Wayne K.J."/>
            <person name="Tettelin H."/>
            <person name="Glass J.I."/>
            <person name="Rusch D."/>
            <person name="Podicherti R."/>
            <person name="Tsui H.-C.T."/>
            <person name="Winkler M.E."/>
        </authorList>
    </citation>
    <scope>NUCLEOTIDE SEQUENCE</scope>
</reference>
<dbReference type="EMBL" id="UINC01115096">
    <property type="protein sequence ID" value="SVC85870.1"/>
    <property type="molecule type" value="Genomic_DNA"/>
</dbReference>
<protein>
    <submittedName>
        <fullName evidence="1">Uncharacterized protein</fullName>
    </submittedName>
</protein>